<dbReference type="SUPFAM" id="SSF90123">
    <property type="entry name" value="ABC transporter transmembrane region"/>
    <property type="match status" value="1"/>
</dbReference>
<evidence type="ECO:0000256" key="11">
    <source>
        <dbReference type="SAM" id="Phobius"/>
    </source>
</evidence>
<dbReference type="Pfam" id="PF00005">
    <property type="entry name" value="ABC_tran"/>
    <property type="match status" value="1"/>
</dbReference>
<dbReference type="SMART" id="SM00382">
    <property type="entry name" value="AAA"/>
    <property type="match status" value="1"/>
</dbReference>
<gene>
    <name evidence="14" type="primary">msbA</name>
    <name evidence="14" type="ORF">J7561_06090</name>
</gene>
<feature type="transmembrane region" description="Helical" evidence="11">
    <location>
        <begin position="21"/>
        <end position="44"/>
    </location>
</feature>
<feature type="transmembrane region" description="Helical" evidence="11">
    <location>
        <begin position="161"/>
        <end position="181"/>
    </location>
</feature>
<dbReference type="GO" id="GO:0005886">
    <property type="term" value="C:plasma membrane"/>
    <property type="evidence" value="ECO:0007669"/>
    <property type="project" value="UniProtKB-SubCell"/>
</dbReference>
<feature type="transmembrane region" description="Helical" evidence="11">
    <location>
        <begin position="274"/>
        <end position="294"/>
    </location>
</feature>
<dbReference type="PROSITE" id="PS00211">
    <property type="entry name" value="ABC_TRANSPORTER_1"/>
    <property type="match status" value="1"/>
</dbReference>
<keyword evidence="2" id="KW-0813">Transport</keyword>
<dbReference type="GO" id="GO:0016887">
    <property type="term" value="F:ATP hydrolysis activity"/>
    <property type="evidence" value="ECO:0007669"/>
    <property type="project" value="InterPro"/>
</dbReference>
<dbReference type="SUPFAM" id="SSF52540">
    <property type="entry name" value="P-loop containing nucleoside triphosphate hydrolases"/>
    <property type="match status" value="1"/>
</dbReference>
<dbReference type="Pfam" id="PF00664">
    <property type="entry name" value="ABC_membrane"/>
    <property type="match status" value="1"/>
</dbReference>
<evidence type="ECO:0000256" key="4">
    <source>
        <dbReference type="ARBA" id="ARBA00022692"/>
    </source>
</evidence>
<dbReference type="Proteomes" id="UP000680020">
    <property type="component" value="Unassembled WGS sequence"/>
</dbReference>
<dbReference type="GO" id="GO:0015421">
    <property type="term" value="F:ABC-type oligopeptide transporter activity"/>
    <property type="evidence" value="ECO:0007669"/>
    <property type="project" value="TreeGrafter"/>
</dbReference>
<dbReference type="PROSITE" id="PS50893">
    <property type="entry name" value="ABC_TRANSPORTER_2"/>
    <property type="match status" value="1"/>
</dbReference>
<keyword evidence="6" id="KW-0067">ATP-binding</keyword>
<keyword evidence="10 11" id="KW-0472">Membrane</keyword>
<dbReference type="EMBL" id="JAGIBU010000004">
    <property type="protein sequence ID" value="MBS7824774.1"/>
    <property type="molecule type" value="Genomic_DNA"/>
</dbReference>
<evidence type="ECO:0000313" key="15">
    <source>
        <dbReference type="Proteomes" id="UP000680020"/>
    </source>
</evidence>
<dbReference type="InterPro" id="IPR003439">
    <property type="entry name" value="ABC_transporter-like_ATP-bd"/>
</dbReference>
<organism evidence="14 15">
    <name type="scientific">Wohlfahrtiimonas chitiniclastica</name>
    <dbReference type="NCBI Taxonomy" id="400946"/>
    <lineage>
        <taxon>Bacteria</taxon>
        <taxon>Pseudomonadati</taxon>
        <taxon>Pseudomonadota</taxon>
        <taxon>Gammaproteobacteria</taxon>
        <taxon>Cardiobacteriales</taxon>
        <taxon>Ignatzschineriaceae</taxon>
        <taxon>Wohlfahrtiimonas</taxon>
    </lineage>
</organism>
<feature type="transmembrane region" description="Helical" evidence="11">
    <location>
        <begin position="250"/>
        <end position="268"/>
    </location>
</feature>
<dbReference type="NCBIfam" id="TIGR02203">
    <property type="entry name" value="MsbA_lipidA"/>
    <property type="match status" value="1"/>
</dbReference>
<keyword evidence="3" id="KW-1003">Cell membrane</keyword>
<evidence type="ECO:0000256" key="6">
    <source>
        <dbReference type="ARBA" id="ARBA00022840"/>
    </source>
</evidence>
<reference evidence="14" key="1">
    <citation type="submission" date="2021-03" db="EMBL/GenBank/DDBJ databases">
        <title>Identification and antibiotic profiling of Wohlfahrtiimonas chitiniclastica, an underestimated human pathogen.</title>
        <authorList>
            <person name="Kopf A."/>
            <person name="Bunk B."/>
            <person name="Coldewey S."/>
            <person name="Gunzer F."/>
            <person name="Riedel T."/>
            <person name="Schroettner P."/>
        </authorList>
    </citation>
    <scope>NUCLEOTIDE SEQUENCE</scope>
    <source>
        <strain evidence="14">DSM 100917</strain>
    </source>
</reference>
<comment type="caution">
    <text evidence="14">The sequence shown here is derived from an EMBL/GenBank/DDBJ whole genome shotgun (WGS) entry which is preliminary data.</text>
</comment>
<dbReference type="InterPro" id="IPR036640">
    <property type="entry name" value="ABC1_TM_sf"/>
</dbReference>
<keyword evidence="9" id="KW-0445">Lipid transport</keyword>
<accession>A0AB35BWX3</accession>
<evidence type="ECO:0000313" key="14">
    <source>
        <dbReference type="EMBL" id="MBS7824774.1"/>
    </source>
</evidence>
<dbReference type="InterPro" id="IPR027417">
    <property type="entry name" value="P-loop_NTPase"/>
</dbReference>
<keyword evidence="4 11" id="KW-0812">Transmembrane</keyword>
<dbReference type="Gene3D" id="1.20.1560.10">
    <property type="entry name" value="ABC transporter type 1, transmembrane domain"/>
    <property type="match status" value="1"/>
</dbReference>
<evidence type="ECO:0000256" key="1">
    <source>
        <dbReference type="ARBA" id="ARBA00004651"/>
    </source>
</evidence>
<comment type="subcellular location">
    <subcellularLocation>
        <location evidence="1">Cell membrane</location>
        <topology evidence="1">Multi-pass membrane protein</topology>
    </subcellularLocation>
</comment>
<dbReference type="GO" id="GO:0034040">
    <property type="term" value="F:ATPase-coupled lipid transmembrane transporter activity"/>
    <property type="evidence" value="ECO:0007669"/>
    <property type="project" value="InterPro"/>
</dbReference>
<keyword evidence="7" id="KW-1278">Translocase</keyword>
<dbReference type="Gene3D" id="3.40.50.300">
    <property type="entry name" value="P-loop containing nucleotide triphosphate hydrolases"/>
    <property type="match status" value="1"/>
</dbReference>
<dbReference type="FunFam" id="3.40.50.300:FF:000221">
    <property type="entry name" value="Multidrug ABC transporter ATP-binding protein"/>
    <property type="match status" value="1"/>
</dbReference>
<feature type="transmembrane region" description="Helical" evidence="11">
    <location>
        <begin position="64"/>
        <end position="89"/>
    </location>
</feature>
<dbReference type="InterPro" id="IPR011917">
    <property type="entry name" value="ABC_transpr_lipidA"/>
</dbReference>
<dbReference type="InterPro" id="IPR017871">
    <property type="entry name" value="ABC_transporter-like_CS"/>
</dbReference>
<dbReference type="CDD" id="cd18552">
    <property type="entry name" value="ABC_6TM_MsbA_like"/>
    <property type="match status" value="1"/>
</dbReference>
<evidence type="ECO:0000256" key="10">
    <source>
        <dbReference type="ARBA" id="ARBA00023136"/>
    </source>
</evidence>
<dbReference type="InterPro" id="IPR003593">
    <property type="entry name" value="AAA+_ATPase"/>
</dbReference>
<sequence>MQTSSLQLYKRLLTYTSQRKGILIFALVAIALSGMLEAGLFALLKPILDQGFFDKDPEFIKMMPFILIGVFLIKSAFGFFGNVGMQFIAQKVIKTLRQQMFDRLITLPIAEYNKTSSGALLSKLTFDVNQLLTISSFALVTLIKDSAAIIGLLFVMFYNSWQISLVMFVVAPFIAITLRIVSKRLRKLSHRAQSEMGELNHITEETIRGNKEIKLFNAYDFTRERFEKTNEQLQRVNVKIMVASEIASPLVQLLIVFCIAFIISYAAHQVSPDGLTPGAFLTTLGAMVGLLNPIKRLTRLNESLQRGLAGAESVFSLIDAPIEKDVATHHNPEHLPLHISGDIRFDHVGFRYGDDLAHIFKDLSINIRPKETVALVGASGSGKSTFANLLAGFYTPTEGKVLVDGYNVAELSLRDYRQHISYVSQHVVLFADTLANNIALGDPNPDWQRIEAAAKNANAWGFISAMPEGLHTHVGENGAKLSGGQRQRIAIARALYKKAPILILDEATSSLDTKSEFDIQESIKVLSEDTTTIIIAHRLSTIEQADRIVVFEQGKIVEMGTHQELLEKNNIYASLYRLGEESTQNQ</sequence>
<dbReference type="RefSeq" id="WP_213403948.1">
    <property type="nucleotide sequence ID" value="NZ_JAGIBS010000005.1"/>
</dbReference>
<evidence type="ECO:0000256" key="3">
    <source>
        <dbReference type="ARBA" id="ARBA00022475"/>
    </source>
</evidence>
<evidence type="ECO:0000259" key="12">
    <source>
        <dbReference type="PROSITE" id="PS50893"/>
    </source>
</evidence>
<dbReference type="InterPro" id="IPR039421">
    <property type="entry name" value="Type_1_exporter"/>
</dbReference>
<evidence type="ECO:0000256" key="9">
    <source>
        <dbReference type="ARBA" id="ARBA00023055"/>
    </source>
</evidence>
<evidence type="ECO:0000256" key="8">
    <source>
        <dbReference type="ARBA" id="ARBA00022989"/>
    </source>
</evidence>
<keyword evidence="5" id="KW-0547">Nucleotide-binding</keyword>
<evidence type="ECO:0000256" key="2">
    <source>
        <dbReference type="ARBA" id="ARBA00022448"/>
    </source>
</evidence>
<feature type="domain" description="ABC transmembrane type-1" evidence="13">
    <location>
        <begin position="24"/>
        <end position="306"/>
    </location>
</feature>
<protein>
    <submittedName>
        <fullName evidence="14">Lipid A export permease/ATP-binding protein MsbA</fullName>
    </submittedName>
</protein>
<dbReference type="PROSITE" id="PS50929">
    <property type="entry name" value="ABC_TM1F"/>
    <property type="match status" value="1"/>
</dbReference>
<name>A0AB35BWX3_9GAMM</name>
<dbReference type="GO" id="GO:0005524">
    <property type="term" value="F:ATP binding"/>
    <property type="evidence" value="ECO:0007669"/>
    <property type="project" value="UniProtKB-KW"/>
</dbReference>
<evidence type="ECO:0000259" key="13">
    <source>
        <dbReference type="PROSITE" id="PS50929"/>
    </source>
</evidence>
<dbReference type="PANTHER" id="PTHR43394:SF1">
    <property type="entry name" value="ATP-BINDING CASSETTE SUB-FAMILY B MEMBER 10, MITOCHONDRIAL"/>
    <property type="match status" value="1"/>
</dbReference>
<feature type="domain" description="ABC transporter" evidence="12">
    <location>
        <begin position="343"/>
        <end position="578"/>
    </location>
</feature>
<dbReference type="InterPro" id="IPR011527">
    <property type="entry name" value="ABC1_TM_dom"/>
</dbReference>
<keyword evidence="8 11" id="KW-1133">Transmembrane helix</keyword>
<evidence type="ECO:0000256" key="5">
    <source>
        <dbReference type="ARBA" id="ARBA00022741"/>
    </source>
</evidence>
<proteinExistence type="predicted"/>
<evidence type="ECO:0000256" key="7">
    <source>
        <dbReference type="ARBA" id="ARBA00022967"/>
    </source>
</evidence>
<dbReference type="PANTHER" id="PTHR43394">
    <property type="entry name" value="ATP-DEPENDENT PERMEASE MDL1, MITOCHONDRIAL"/>
    <property type="match status" value="1"/>
</dbReference>
<dbReference type="AlphaFoldDB" id="A0AB35BWX3"/>
<feature type="transmembrane region" description="Helical" evidence="11">
    <location>
        <begin position="131"/>
        <end position="155"/>
    </location>
</feature>